<dbReference type="SUPFAM" id="SSF52266">
    <property type="entry name" value="SGNH hydrolase"/>
    <property type="match status" value="1"/>
</dbReference>
<reference evidence="1" key="1">
    <citation type="submission" date="2021-07" db="EMBL/GenBank/DDBJ databases">
        <title>Neiella marina sp. nov., isolated from the intestinal content of sea cucumber Apostichopus japonicus.</title>
        <authorList>
            <person name="Bai X."/>
        </authorList>
    </citation>
    <scope>NUCLEOTIDE SEQUENCE</scope>
    <source>
        <strain evidence="1">126</strain>
    </source>
</reference>
<organism evidence="1 2">
    <name type="scientific">Neiella holothuriorum</name>
    <dbReference type="NCBI Taxonomy" id="2870530"/>
    <lineage>
        <taxon>Bacteria</taxon>
        <taxon>Pseudomonadati</taxon>
        <taxon>Pseudomonadota</taxon>
        <taxon>Gammaproteobacteria</taxon>
        <taxon>Alteromonadales</taxon>
        <taxon>Echinimonadaceae</taxon>
        <taxon>Neiella</taxon>
    </lineage>
</organism>
<comment type="caution">
    <text evidence="1">The sequence shown here is derived from an EMBL/GenBank/DDBJ whole genome shotgun (WGS) entry which is preliminary data.</text>
</comment>
<dbReference type="Proteomes" id="UP001166251">
    <property type="component" value="Unassembled WGS sequence"/>
</dbReference>
<evidence type="ECO:0000313" key="1">
    <source>
        <dbReference type="EMBL" id="MBW8191627.1"/>
    </source>
</evidence>
<sequence length="205" mass="23247">MRWLTLALVALVLAGYMLWNHCLQPSDKVIVKYAFTDLFEQQPQKNLMMGSSSIYRLQESQLACGSWLNRGIPNSQIKDLMVYLKLGTLQNAPENILLYAGENDLSQGRTVAQTYQSYLAVIERLKLDYRTATIHVIAVKLSPKRSAYWAKFQALNRLLRELSSTEPMLHVHEVSYPVSSYLSDGIHLSRAGYDVFLSKVNSACL</sequence>
<protein>
    <recommendedName>
        <fullName evidence="3">SGNH hydrolase-type esterase domain-containing protein</fullName>
    </recommendedName>
</protein>
<keyword evidence="2" id="KW-1185">Reference proteome</keyword>
<dbReference type="InterPro" id="IPR036514">
    <property type="entry name" value="SGNH_hydro_sf"/>
</dbReference>
<evidence type="ECO:0000313" key="2">
    <source>
        <dbReference type="Proteomes" id="UP001166251"/>
    </source>
</evidence>
<accession>A0ABS7EH02</accession>
<dbReference type="Gene3D" id="3.40.50.1110">
    <property type="entry name" value="SGNH hydrolase"/>
    <property type="match status" value="1"/>
</dbReference>
<name>A0ABS7EH02_9GAMM</name>
<gene>
    <name evidence="1" type="ORF">K0504_11315</name>
</gene>
<proteinExistence type="predicted"/>
<dbReference type="EMBL" id="JAHZSS010000013">
    <property type="protein sequence ID" value="MBW8191627.1"/>
    <property type="molecule type" value="Genomic_DNA"/>
</dbReference>
<evidence type="ECO:0008006" key="3">
    <source>
        <dbReference type="Google" id="ProtNLM"/>
    </source>
</evidence>
<dbReference type="RefSeq" id="WP_220104307.1">
    <property type="nucleotide sequence ID" value="NZ_JAHZSS010000013.1"/>
</dbReference>